<dbReference type="SUPFAM" id="SSF53613">
    <property type="entry name" value="Ribokinase-like"/>
    <property type="match status" value="1"/>
</dbReference>
<dbReference type="KEGG" id="pmx:PERMA_0432"/>
<dbReference type="RefSeq" id="WP_012675540.1">
    <property type="nucleotide sequence ID" value="NC_012440.1"/>
</dbReference>
<dbReference type="EMBL" id="CP001230">
    <property type="protein sequence ID" value="ACO03301.1"/>
    <property type="molecule type" value="Genomic_DNA"/>
</dbReference>
<keyword evidence="5" id="KW-1185">Reference proteome</keyword>
<dbReference type="NCBIfam" id="TIGR02198">
    <property type="entry name" value="rfaE_dom_I"/>
    <property type="match status" value="1"/>
</dbReference>
<dbReference type="InterPro" id="IPR011913">
    <property type="entry name" value="RfaE_dom_I"/>
</dbReference>
<evidence type="ECO:0000259" key="3">
    <source>
        <dbReference type="Pfam" id="PF00294"/>
    </source>
</evidence>
<sequence>MIDRDRASEIVKRFPEKKILVVGDLILDRYLWGEVERISPEAPVPVVDVKRESLNLGGACNVAWNISELEGEVYIAGVVGDDINGEILVNMLSESGINPVVIRDRNRPTTEKTRIIAVSQQLMRIDREKKDRLSQTVQKRLISAIQDIIERIDAVIVSDYGKGVITRRLMDFLRKTGKPIFVDPKPSNFSLYRNITIMTPNRKEAYECVKKDRSLPIERIGSEIKRKLGIDQLLITLGSEGMALFEGESITKIPAKAKKVFDVTGAGDTVISVLTLSKVSGASWLEASSLANYAAGYVVGEIGTAAIDRDTLLSILP</sequence>
<proteinExistence type="predicted"/>
<dbReference type="Pfam" id="PF00294">
    <property type="entry name" value="PfkB"/>
    <property type="match status" value="1"/>
</dbReference>
<dbReference type="PANTHER" id="PTHR46969">
    <property type="entry name" value="BIFUNCTIONAL PROTEIN HLDE"/>
    <property type="match status" value="1"/>
</dbReference>
<evidence type="ECO:0000313" key="4">
    <source>
        <dbReference type="EMBL" id="ACO03301.1"/>
    </source>
</evidence>
<dbReference type="eggNOG" id="COG2870">
    <property type="taxonomic scope" value="Bacteria"/>
</dbReference>
<dbReference type="Proteomes" id="UP000001366">
    <property type="component" value="Chromosome"/>
</dbReference>
<dbReference type="Gene3D" id="3.40.1190.20">
    <property type="match status" value="1"/>
</dbReference>
<dbReference type="GO" id="GO:0016773">
    <property type="term" value="F:phosphotransferase activity, alcohol group as acceptor"/>
    <property type="evidence" value="ECO:0007669"/>
    <property type="project" value="InterPro"/>
</dbReference>
<dbReference type="PANTHER" id="PTHR46969:SF1">
    <property type="entry name" value="BIFUNCTIONAL PROTEIN HLDE"/>
    <property type="match status" value="1"/>
</dbReference>
<dbReference type="GO" id="GO:0005829">
    <property type="term" value="C:cytosol"/>
    <property type="evidence" value="ECO:0007669"/>
    <property type="project" value="TreeGrafter"/>
</dbReference>
<dbReference type="InterPro" id="IPR011611">
    <property type="entry name" value="PfkB_dom"/>
</dbReference>
<dbReference type="OrthoDB" id="9802794at2"/>
<evidence type="ECO:0000313" key="5">
    <source>
        <dbReference type="Proteomes" id="UP000001366"/>
    </source>
</evidence>
<dbReference type="InterPro" id="IPR029056">
    <property type="entry name" value="Ribokinase-like"/>
</dbReference>
<accession>C0QU57</accession>
<dbReference type="HOGENOM" id="CLU_021150_0_1_0"/>
<dbReference type="FunFam" id="3.40.1190.20:FF:000002">
    <property type="entry name" value="Bifunctional protein HldE"/>
    <property type="match status" value="1"/>
</dbReference>
<organism evidence="4 5">
    <name type="scientific">Persephonella marina (strain DSM 14350 / EX-H1)</name>
    <dbReference type="NCBI Taxonomy" id="123214"/>
    <lineage>
        <taxon>Bacteria</taxon>
        <taxon>Pseudomonadati</taxon>
        <taxon>Aquificota</taxon>
        <taxon>Aquificia</taxon>
        <taxon>Aquificales</taxon>
        <taxon>Hydrogenothermaceae</taxon>
        <taxon>Persephonella</taxon>
    </lineage>
</organism>
<reference evidence="4 5" key="1">
    <citation type="journal article" date="2009" name="J. Bacteriol.">
        <title>Complete and draft genome sequences of six members of the Aquificales.</title>
        <authorList>
            <person name="Reysenbach A.L."/>
            <person name="Hamamura N."/>
            <person name="Podar M."/>
            <person name="Griffiths E."/>
            <person name="Ferreira S."/>
            <person name="Hochstein R."/>
            <person name="Heidelberg J."/>
            <person name="Johnson J."/>
            <person name="Mead D."/>
            <person name="Pohorille A."/>
            <person name="Sarmiento M."/>
            <person name="Schweighofer K."/>
            <person name="Seshadri R."/>
            <person name="Voytek M.A."/>
        </authorList>
    </citation>
    <scope>NUCLEOTIDE SEQUENCE [LARGE SCALE GENOMIC DNA]</scope>
    <source>
        <strain evidence="5">DSM 14350 / EX-H1</strain>
    </source>
</reference>
<name>C0QU57_PERMH</name>
<dbReference type="EC" id="2.7.1.-" evidence="4"/>
<feature type="domain" description="Carbohydrate kinase PfkB" evidence="3">
    <location>
        <begin position="17"/>
        <end position="306"/>
    </location>
</feature>
<dbReference type="AlphaFoldDB" id="C0QU57"/>
<evidence type="ECO:0000256" key="1">
    <source>
        <dbReference type="ARBA" id="ARBA00022679"/>
    </source>
</evidence>
<dbReference type="STRING" id="123214.PERMA_0432"/>
<evidence type="ECO:0000256" key="2">
    <source>
        <dbReference type="ARBA" id="ARBA00022777"/>
    </source>
</evidence>
<dbReference type="GO" id="GO:0033786">
    <property type="term" value="F:heptose-1-phosphate adenylyltransferase activity"/>
    <property type="evidence" value="ECO:0007669"/>
    <property type="project" value="TreeGrafter"/>
</dbReference>
<keyword evidence="1 4" id="KW-0808">Transferase</keyword>
<protein>
    <submittedName>
        <fullName evidence="4">Bifunctional protein RfaE, domain I</fullName>
        <ecNumber evidence="4">2.7.1.-</ecNumber>
    </submittedName>
</protein>
<keyword evidence="2" id="KW-0418">Kinase</keyword>
<dbReference type="PaxDb" id="123214-PERMA_0432"/>
<gene>
    <name evidence="4" type="primary">rfaE_1</name>
    <name evidence="4" type="ordered locus">PERMA_0432</name>
</gene>
<dbReference type="GO" id="GO:0033785">
    <property type="term" value="F:heptose 7-phosphate kinase activity"/>
    <property type="evidence" value="ECO:0007669"/>
    <property type="project" value="TreeGrafter"/>
</dbReference>
<dbReference type="CDD" id="cd01172">
    <property type="entry name" value="RfaE_like"/>
    <property type="match status" value="1"/>
</dbReference>